<feature type="non-terminal residue" evidence="1">
    <location>
        <position position="94"/>
    </location>
</feature>
<dbReference type="AlphaFoldDB" id="A0AAD5MKE5"/>
<dbReference type="EMBL" id="JAHQIW010000901">
    <property type="protein sequence ID" value="KAJ1350632.1"/>
    <property type="molecule type" value="Genomic_DNA"/>
</dbReference>
<evidence type="ECO:0000313" key="1">
    <source>
        <dbReference type="EMBL" id="KAJ1350632.1"/>
    </source>
</evidence>
<name>A0AAD5MKE5_PARTN</name>
<gene>
    <name evidence="1" type="ORF">KIN20_006463</name>
</gene>
<sequence>IVTHVTARRRAVCSVHCLKLPSIGEKVAAVKTFEMIKICRSANESITLDLVNRVESLNSTWNPNDTGVARTIGQIAQLTIDGYLTLYLRRRQVK</sequence>
<feature type="non-terminal residue" evidence="1">
    <location>
        <position position="1"/>
    </location>
</feature>
<dbReference type="Proteomes" id="UP001196413">
    <property type="component" value="Unassembled WGS sequence"/>
</dbReference>
<comment type="caution">
    <text evidence="1">The sequence shown here is derived from an EMBL/GenBank/DDBJ whole genome shotgun (WGS) entry which is preliminary data.</text>
</comment>
<evidence type="ECO:0000313" key="2">
    <source>
        <dbReference type="Proteomes" id="UP001196413"/>
    </source>
</evidence>
<reference evidence="1" key="1">
    <citation type="submission" date="2021-06" db="EMBL/GenBank/DDBJ databases">
        <title>Parelaphostrongylus tenuis whole genome reference sequence.</title>
        <authorList>
            <person name="Garwood T.J."/>
            <person name="Larsen P.A."/>
            <person name="Fountain-Jones N.M."/>
            <person name="Garbe J.R."/>
            <person name="Macchietto M.G."/>
            <person name="Kania S.A."/>
            <person name="Gerhold R.W."/>
            <person name="Richards J.E."/>
            <person name="Wolf T.M."/>
        </authorList>
    </citation>
    <scope>NUCLEOTIDE SEQUENCE</scope>
    <source>
        <strain evidence="1">MNPRO001-30</strain>
        <tissue evidence="1">Meninges</tissue>
    </source>
</reference>
<protein>
    <submittedName>
        <fullName evidence="1">Uncharacterized protein</fullName>
    </submittedName>
</protein>
<proteinExistence type="predicted"/>
<accession>A0AAD5MKE5</accession>
<organism evidence="1 2">
    <name type="scientific">Parelaphostrongylus tenuis</name>
    <name type="common">Meningeal worm</name>
    <dbReference type="NCBI Taxonomy" id="148309"/>
    <lineage>
        <taxon>Eukaryota</taxon>
        <taxon>Metazoa</taxon>
        <taxon>Ecdysozoa</taxon>
        <taxon>Nematoda</taxon>
        <taxon>Chromadorea</taxon>
        <taxon>Rhabditida</taxon>
        <taxon>Rhabditina</taxon>
        <taxon>Rhabditomorpha</taxon>
        <taxon>Strongyloidea</taxon>
        <taxon>Metastrongylidae</taxon>
        <taxon>Parelaphostrongylus</taxon>
    </lineage>
</organism>
<keyword evidence="2" id="KW-1185">Reference proteome</keyword>